<dbReference type="AlphaFoldDB" id="A0A5J4YWS8"/>
<feature type="region of interest" description="Disordered" evidence="1">
    <location>
        <begin position="225"/>
        <end position="278"/>
    </location>
</feature>
<accession>A0A5J4YWS8</accession>
<feature type="compositionally biased region" description="Acidic residues" evidence="1">
    <location>
        <begin position="429"/>
        <end position="438"/>
    </location>
</feature>
<gene>
    <name evidence="3" type="ORF">FVE85_3148</name>
</gene>
<reference evidence="4" key="1">
    <citation type="journal article" date="2019" name="Nat. Commun.">
        <title>Expansion of phycobilisome linker gene families in mesophilic red algae.</title>
        <authorList>
            <person name="Lee J."/>
            <person name="Kim D."/>
            <person name="Bhattacharya D."/>
            <person name="Yoon H.S."/>
        </authorList>
    </citation>
    <scope>NUCLEOTIDE SEQUENCE [LARGE SCALE GENOMIC DNA]</scope>
    <source>
        <strain evidence="4">CCMP 1328</strain>
    </source>
</reference>
<dbReference type="EMBL" id="VRMN01000004">
    <property type="protein sequence ID" value="KAA8494907.1"/>
    <property type="molecule type" value="Genomic_DNA"/>
</dbReference>
<comment type="caution">
    <text evidence="3">The sequence shown here is derived from an EMBL/GenBank/DDBJ whole genome shotgun (WGS) entry which is preliminary data.</text>
</comment>
<sequence length="792" mass="83901">MKILSDEKGAAGSAAENGRVGGSAGKEDGETSASGQRLWRLTDCVAAEVFGELARRPGGARVREAAQMALAMLGSGCSLKDVACTAHAMQSHVRTGESDAEIYSKWNSVAHVLARVTPVLDSLPDVFAQRKRPYEYVNAGSHSLVDRVVEVVVGPFVDAPHIFRGRAVTDLGTFKAENRKSVDEKLAAIPSSVPEVADLRKGLSELRNQLLSDSVICEISDTLQTSDVPEPLGSDTHAGAANAKSEPDSSPQTNPDQGTNENAGALNANSSRPGESGWEIRWDMSPEAEDMVATAADEGSCFFRCCCKPDREEAIELAPGMTLSLRVASYGEELAPQSEGSRSAVSVYCQFLDVKTFVCVLRPVTMESVNLDVDLAGPGFFVFRTSGPNEVYLTGELRCEDDHQHGSYSDEEDDYDSDGSDGSGGLIQDYDDESEDDGSAQCNHRRHRSDTAHHGHGCEFDTEDFYCDECGAELDSDGECEECMMYASEYEHYDRGPCSCANCNRRSRPGHGRRFNSERDRDGCSARPIRMPLPLTAAPHQQSGVAPSAPVPLPRATIEVLPETPVDSQKQAGRAGASSRPVTPRKDRPDPKKGPGSSSKVLASPASTPSRPAGEPRTGKNVHGENAKSPGTSKAGVISRSGGSAANKGASASGSKPTPIEASGSSQTRDKGKSGKARVSASDRQSLARQDRHGAAGSSRTGTPTSAPPRDVARAGNAARSRGGRENVPIQTPGDSRNTPGANTEEAPSAAKKSDNAQNTRSKDLKGKGPAKRKRENDDPPGPSGSGSKKRH</sequence>
<feature type="compositionally biased region" description="Polar residues" evidence="1">
    <location>
        <begin position="729"/>
        <end position="742"/>
    </location>
</feature>
<feature type="compositionally biased region" description="Acidic residues" evidence="1">
    <location>
        <begin position="409"/>
        <end position="419"/>
    </location>
</feature>
<keyword evidence="4" id="KW-1185">Reference proteome</keyword>
<feature type="compositionally biased region" description="Low complexity" evidence="1">
    <location>
        <begin position="639"/>
        <end position="655"/>
    </location>
</feature>
<dbReference type="Pfam" id="PF17800">
    <property type="entry name" value="NPL"/>
    <property type="match status" value="1"/>
</dbReference>
<evidence type="ECO:0000313" key="3">
    <source>
        <dbReference type="EMBL" id="KAA8494907.1"/>
    </source>
</evidence>
<feature type="compositionally biased region" description="Polar residues" evidence="1">
    <location>
        <begin position="597"/>
        <end position="610"/>
    </location>
</feature>
<feature type="compositionally biased region" description="Basic and acidic residues" evidence="1">
    <location>
        <begin position="515"/>
        <end position="524"/>
    </location>
</feature>
<feature type="region of interest" description="Disordered" evidence="1">
    <location>
        <begin position="559"/>
        <end position="792"/>
    </location>
</feature>
<feature type="region of interest" description="Disordered" evidence="1">
    <location>
        <begin position="1"/>
        <end position="35"/>
    </location>
</feature>
<dbReference type="InterPro" id="IPR041232">
    <property type="entry name" value="NPL"/>
</dbReference>
<organism evidence="3 4">
    <name type="scientific">Porphyridium purpureum</name>
    <name type="common">Red alga</name>
    <name type="synonym">Porphyridium cruentum</name>
    <dbReference type="NCBI Taxonomy" id="35688"/>
    <lineage>
        <taxon>Eukaryota</taxon>
        <taxon>Rhodophyta</taxon>
        <taxon>Bangiophyceae</taxon>
        <taxon>Porphyridiales</taxon>
        <taxon>Porphyridiaceae</taxon>
        <taxon>Porphyridium</taxon>
    </lineage>
</organism>
<proteinExistence type="predicted"/>
<feature type="compositionally biased region" description="Basic and acidic residues" evidence="1">
    <location>
        <begin position="584"/>
        <end position="593"/>
    </location>
</feature>
<dbReference type="OMA" id="MYASEYE"/>
<dbReference type="Gene3D" id="2.60.120.340">
    <property type="entry name" value="Nucleoplasmin core domain"/>
    <property type="match status" value="1"/>
</dbReference>
<feature type="region of interest" description="Disordered" evidence="1">
    <location>
        <begin position="403"/>
        <end position="454"/>
    </location>
</feature>
<feature type="region of interest" description="Disordered" evidence="1">
    <location>
        <begin position="507"/>
        <end position="530"/>
    </location>
</feature>
<evidence type="ECO:0000259" key="2">
    <source>
        <dbReference type="Pfam" id="PF17800"/>
    </source>
</evidence>
<evidence type="ECO:0000256" key="1">
    <source>
        <dbReference type="SAM" id="MobiDB-lite"/>
    </source>
</evidence>
<dbReference type="Proteomes" id="UP000324585">
    <property type="component" value="Unassembled WGS sequence"/>
</dbReference>
<evidence type="ECO:0000313" key="4">
    <source>
        <dbReference type="Proteomes" id="UP000324585"/>
    </source>
</evidence>
<feature type="domain" description="Nucleoplasmin-like" evidence="2">
    <location>
        <begin position="306"/>
        <end position="396"/>
    </location>
</feature>
<feature type="compositionally biased region" description="Polar residues" evidence="1">
    <location>
        <begin position="248"/>
        <end position="273"/>
    </location>
</feature>
<protein>
    <recommendedName>
        <fullName evidence="2">Nucleoplasmin-like domain-containing protein</fullName>
    </recommendedName>
</protein>
<name>A0A5J4YWS8_PORPP</name>